<dbReference type="EC" id="2.7.13.3" evidence="7"/>
<dbReference type="AlphaFoldDB" id="A0A0B6F1D0"/>
<reference evidence="7 8" key="1">
    <citation type="journal article" date="2015" name="Genome Announc.">
        <title>Complete Genome Sequence and Annotation of Corynebacterium singulare DSM 44357, Isolated from a Human Semen Specimen.</title>
        <authorList>
            <person name="Merten M."/>
            <person name="Brinkrolf K."/>
            <person name="Albersmeier A."/>
            <person name="Kutter Y."/>
            <person name="Ruckert C."/>
            <person name="Tauch A."/>
        </authorList>
    </citation>
    <scope>NUCLEOTIDE SEQUENCE [LARGE SCALE GENOMIC DNA]</scope>
    <source>
        <strain evidence="7">IBS B52218</strain>
    </source>
</reference>
<dbReference type="PANTHER" id="PTHR24421:SF63">
    <property type="entry name" value="SENSOR HISTIDINE KINASE DESK"/>
    <property type="match status" value="1"/>
</dbReference>
<dbReference type="GO" id="GO:0016020">
    <property type="term" value="C:membrane"/>
    <property type="evidence" value="ECO:0007669"/>
    <property type="project" value="InterPro"/>
</dbReference>
<dbReference type="EMBL" id="CP010827">
    <property type="protein sequence ID" value="AJI77841.1"/>
    <property type="molecule type" value="Genomic_DNA"/>
</dbReference>
<keyword evidence="2 7" id="KW-0418">Kinase</keyword>
<feature type="transmembrane region" description="Helical" evidence="5">
    <location>
        <begin position="91"/>
        <end position="116"/>
    </location>
</feature>
<evidence type="ECO:0000256" key="4">
    <source>
        <dbReference type="SAM" id="Coils"/>
    </source>
</evidence>
<feature type="domain" description="Signal transduction histidine kinase subgroup 3 dimerisation and phosphoacceptor" evidence="6">
    <location>
        <begin position="212"/>
        <end position="278"/>
    </location>
</feature>
<dbReference type="OrthoDB" id="5241784at2"/>
<accession>A0A0B6F1D0</accession>
<evidence type="ECO:0000313" key="7">
    <source>
        <dbReference type="EMBL" id="AJI77841.1"/>
    </source>
</evidence>
<keyword evidence="5" id="KW-1133">Transmembrane helix</keyword>
<gene>
    <name evidence="7" type="ORF">CSING_01405</name>
</gene>
<name>A0A0B6F1D0_9CORY</name>
<feature type="transmembrane region" description="Helical" evidence="5">
    <location>
        <begin position="58"/>
        <end position="79"/>
    </location>
</feature>
<dbReference type="HOGENOM" id="CLU_000445_20_8_11"/>
<proteinExistence type="predicted"/>
<organism evidence="7 8">
    <name type="scientific">Corynebacterium singulare</name>
    <dbReference type="NCBI Taxonomy" id="161899"/>
    <lineage>
        <taxon>Bacteria</taxon>
        <taxon>Bacillati</taxon>
        <taxon>Actinomycetota</taxon>
        <taxon>Actinomycetes</taxon>
        <taxon>Mycobacteriales</taxon>
        <taxon>Corynebacteriaceae</taxon>
        <taxon>Corynebacterium</taxon>
    </lineage>
</organism>
<dbReference type="STRING" id="161899.CSING_01405"/>
<feature type="coiled-coil region" evidence="4">
    <location>
        <begin position="193"/>
        <end position="220"/>
    </location>
</feature>
<evidence type="ECO:0000256" key="5">
    <source>
        <dbReference type="SAM" id="Phobius"/>
    </source>
</evidence>
<evidence type="ECO:0000313" key="8">
    <source>
        <dbReference type="Proteomes" id="UP000031890"/>
    </source>
</evidence>
<dbReference type="InterPro" id="IPR011712">
    <property type="entry name" value="Sig_transdc_His_kin_sub3_dim/P"/>
</dbReference>
<feature type="transmembrane region" description="Helical" evidence="5">
    <location>
        <begin position="173"/>
        <end position="195"/>
    </location>
</feature>
<sequence>MAPAIPTHNRTARLGWRRMEPSSKFLAVNRWSLIGLPWFAALALISLFLSRAGLGVDALWMAAAVTVVSCAAGSAALHTNRQLRLTPHPHGSWWMAWGLIGHGSALAACALALGIGPQSWETVTLLATGILYSTLLTAFLPFLPHGFLLTVASLVVTAGAASALLSLGTAGYVLTYGVLFSGAVFFTMWFSRAMIETERSRRLESQLSAAEERLRLSQDLHDTMGQHLAALTIKTQLAQALAARDDPRVHEELAQLYQLTQTAASDMRQVVNTYRTPDLGAELTSAQAVLIAAGADVTVQGSSEDIPPELRDTAAWFLREAATNILRHSQATRVSIALGPTGVTVSNNQPQSSAQPGTGLEGLRRRAAAHGGYLVVEQTSATFTVSLKVDA</sequence>
<evidence type="ECO:0000256" key="1">
    <source>
        <dbReference type="ARBA" id="ARBA00022679"/>
    </source>
</evidence>
<dbReference type="Proteomes" id="UP000031890">
    <property type="component" value="Chromosome"/>
</dbReference>
<protein>
    <submittedName>
        <fullName evidence="7">Signal transduction histidine kinase</fullName>
        <ecNumber evidence="7">2.7.13.3</ecNumber>
    </submittedName>
</protein>
<dbReference type="Pfam" id="PF07730">
    <property type="entry name" value="HisKA_3"/>
    <property type="match status" value="1"/>
</dbReference>
<feature type="transmembrane region" description="Helical" evidence="5">
    <location>
        <begin position="31"/>
        <end position="52"/>
    </location>
</feature>
<keyword evidence="4" id="KW-0175">Coiled coil</keyword>
<dbReference type="InterPro" id="IPR036890">
    <property type="entry name" value="HATPase_C_sf"/>
</dbReference>
<dbReference type="GO" id="GO:0046983">
    <property type="term" value="F:protein dimerization activity"/>
    <property type="evidence" value="ECO:0007669"/>
    <property type="project" value="InterPro"/>
</dbReference>
<dbReference type="Gene3D" id="1.20.5.1930">
    <property type="match status" value="1"/>
</dbReference>
<keyword evidence="1 7" id="KW-0808">Transferase</keyword>
<evidence type="ECO:0000256" key="2">
    <source>
        <dbReference type="ARBA" id="ARBA00022777"/>
    </source>
</evidence>
<evidence type="ECO:0000259" key="6">
    <source>
        <dbReference type="Pfam" id="PF07730"/>
    </source>
</evidence>
<keyword evidence="5" id="KW-0472">Membrane</keyword>
<keyword evidence="5" id="KW-0812">Transmembrane</keyword>
<dbReference type="PANTHER" id="PTHR24421">
    <property type="entry name" value="NITRATE/NITRITE SENSOR PROTEIN NARX-RELATED"/>
    <property type="match status" value="1"/>
</dbReference>
<evidence type="ECO:0000256" key="3">
    <source>
        <dbReference type="ARBA" id="ARBA00023012"/>
    </source>
</evidence>
<dbReference type="RefSeq" id="WP_084226134.1">
    <property type="nucleotide sequence ID" value="NZ_CP010827.1"/>
</dbReference>
<dbReference type="InterPro" id="IPR050482">
    <property type="entry name" value="Sensor_HK_TwoCompSys"/>
</dbReference>
<dbReference type="KEGG" id="csx:CSING_01405"/>
<dbReference type="Gene3D" id="3.30.565.10">
    <property type="entry name" value="Histidine kinase-like ATPase, C-terminal domain"/>
    <property type="match status" value="1"/>
</dbReference>
<dbReference type="GO" id="GO:0000155">
    <property type="term" value="F:phosphorelay sensor kinase activity"/>
    <property type="evidence" value="ECO:0007669"/>
    <property type="project" value="InterPro"/>
</dbReference>
<keyword evidence="3" id="KW-0902">Two-component regulatory system</keyword>